<feature type="transmembrane region" description="Helical" evidence="1">
    <location>
        <begin position="70"/>
        <end position="89"/>
    </location>
</feature>
<sequence length="110" mass="12465">MNDPKHNHTFFIVEEEVKKELAARALISGNPIILYSRKNYELIVEHIARYRLQGNGAFAGELSIYWSRGVVSTIFNISLDLIVISLILLPQILAPSTRDLCHTSRSNKTN</sequence>
<gene>
    <name evidence="2" type="ORF">D9758_007726</name>
</gene>
<reference evidence="2 3" key="1">
    <citation type="journal article" date="2020" name="ISME J.">
        <title>Uncovering the hidden diversity of litter-decomposition mechanisms in mushroom-forming fungi.</title>
        <authorList>
            <person name="Floudas D."/>
            <person name="Bentzer J."/>
            <person name="Ahren D."/>
            <person name="Johansson T."/>
            <person name="Persson P."/>
            <person name="Tunlid A."/>
        </authorList>
    </citation>
    <scope>NUCLEOTIDE SEQUENCE [LARGE SCALE GENOMIC DNA]</scope>
    <source>
        <strain evidence="2 3">CBS 291.85</strain>
    </source>
</reference>
<evidence type="ECO:0000313" key="3">
    <source>
        <dbReference type="Proteomes" id="UP000559256"/>
    </source>
</evidence>
<dbReference type="AlphaFoldDB" id="A0A8H5G5I5"/>
<proteinExistence type="predicted"/>
<dbReference type="Proteomes" id="UP000559256">
    <property type="component" value="Unassembled WGS sequence"/>
</dbReference>
<accession>A0A8H5G5I5</accession>
<name>A0A8H5G5I5_9AGAR</name>
<evidence type="ECO:0000256" key="1">
    <source>
        <dbReference type="SAM" id="Phobius"/>
    </source>
</evidence>
<comment type="caution">
    <text evidence="2">The sequence shown here is derived from an EMBL/GenBank/DDBJ whole genome shotgun (WGS) entry which is preliminary data.</text>
</comment>
<organism evidence="2 3">
    <name type="scientific">Tetrapyrgos nigripes</name>
    <dbReference type="NCBI Taxonomy" id="182062"/>
    <lineage>
        <taxon>Eukaryota</taxon>
        <taxon>Fungi</taxon>
        <taxon>Dikarya</taxon>
        <taxon>Basidiomycota</taxon>
        <taxon>Agaricomycotina</taxon>
        <taxon>Agaricomycetes</taxon>
        <taxon>Agaricomycetidae</taxon>
        <taxon>Agaricales</taxon>
        <taxon>Marasmiineae</taxon>
        <taxon>Marasmiaceae</taxon>
        <taxon>Tetrapyrgos</taxon>
    </lineage>
</organism>
<keyword evidence="1" id="KW-1133">Transmembrane helix</keyword>
<keyword evidence="1" id="KW-0812">Transmembrane</keyword>
<keyword evidence="1" id="KW-0472">Membrane</keyword>
<dbReference type="EMBL" id="JAACJM010000049">
    <property type="protein sequence ID" value="KAF5358652.1"/>
    <property type="molecule type" value="Genomic_DNA"/>
</dbReference>
<protein>
    <submittedName>
        <fullName evidence="2">Uncharacterized protein</fullName>
    </submittedName>
</protein>
<keyword evidence="3" id="KW-1185">Reference proteome</keyword>
<evidence type="ECO:0000313" key="2">
    <source>
        <dbReference type="EMBL" id="KAF5358652.1"/>
    </source>
</evidence>